<dbReference type="Proteomes" id="UP001150238">
    <property type="component" value="Unassembled WGS sequence"/>
</dbReference>
<dbReference type="InterPro" id="IPR010856">
    <property type="entry name" value="Gig2-like"/>
</dbReference>
<evidence type="ECO:0000313" key="3">
    <source>
        <dbReference type="Proteomes" id="UP001150238"/>
    </source>
</evidence>
<comment type="caution">
    <text evidence="2">The sequence shown here is derived from an EMBL/GenBank/DDBJ whole genome shotgun (WGS) entry which is preliminary data.</text>
</comment>
<feature type="region of interest" description="Disordered" evidence="1">
    <location>
        <begin position="17"/>
        <end position="53"/>
    </location>
</feature>
<protein>
    <recommendedName>
        <fullName evidence="4">DUF1479-domain-containing protein</fullName>
    </recommendedName>
</protein>
<evidence type="ECO:0008006" key="4">
    <source>
        <dbReference type="Google" id="ProtNLM"/>
    </source>
</evidence>
<sequence length="491" mass="55244">MATAVVLRSRPSIDSLKSTKSISTATSRSNIHHRLQKTLPTQDKDIWASNEGTKPKPLPAKFAELKKHLVKPEHYHAVQASWDRLLVALEQRVKEIENKGPTAVPVVDFTEIQQSNGQFPTEIADLIRAAGCCVVRGVIPRAQALDWKASLLSYVNRHPDIRRIPNDSDPQIYSTFWQKAQIEARSHPAVIRTQVAMSQLYTASGDTQVDLVNQALYADRWRVRRPGSVGMFQPHLDNGSIERWEDGEYGRVFRKIWEGKWEEYDAWDMDHRAEAVMDLYGGPGACSAFRSLQGLLSIDDNGPRCGTIQFLPDIKLSTAYILLRPYFNDQNKLDMDSTYFYGADPGQGQVVKDIWHPHLQLNQTIISCPQAEPGDYIFWHCDLVHKVEEQHNGTNDSSVVYIPVVPLCAYNIGNLIDQRKAFLEGVPPPDMPPESESEGLEKEHEDRGTPDDVLTVEGRRLMGLEPFVENEPGITSGQKAIREAANEALGF</sequence>
<dbReference type="PANTHER" id="PTHR30613:SF1">
    <property type="entry name" value="DUF1479 DOMAIN PROTEIN (AFU_ORTHOLOGUE AFUA_5G09280)"/>
    <property type="match status" value="1"/>
</dbReference>
<dbReference type="Pfam" id="PF07350">
    <property type="entry name" value="Gig2-like"/>
    <property type="match status" value="1"/>
</dbReference>
<dbReference type="Gene3D" id="2.60.120.330">
    <property type="entry name" value="B-lactam Antibiotic, Isopenicillin N Synthase, Chain"/>
    <property type="match status" value="1"/>
</dbReference>
<feature type="compositionally biased region" description="Polar residues" evidence="1">
    <location>
        <begin position="17"/>
        <end position="29"/>
    </location>
</feature>
<dbReference type="SUPFAM" id="SSF51197">
    <property type="entry name" value="Clavaminate synthase-like"/>
    <property type="match status" value="1"/>
</dbReference>
<dbReference type="AlphaFoldDB" id="A0A9W8ZQC3"/>
<accession>A0A9W8ZQC3</accession>
<feature type="region of interest" description="Disordered" evidence="1">
    <location>
        <begin position="423"/>
        <end position="454"/>
    </location>
</feature>
<proteinExistence type="predicted"/>
<dbReference type="InterPro" id="IPR027443">
    <property type="entry name" value="IPNS-like_sf"/>
</dbReference>
<dbReference type="EMBL" id="JANVFS010000063">
    <property type="protein sequence ID" value="KAJ4463973.1"/>
    <property type="molecule type" value="Genomic_DNA"/>
</dbReference>
<reference evidence="2" key="1">
    <citation type="submission" date="2022-08" db="EMBL/GenBank/DDBJ databases">
        <authorList>
            <consortium name="DOE Joint Genome Institute"/>
            <person name="Min B."/>
            <person name="Riley R."/>
            <person name="Sierra-Patev S."/>
            <person name="Naranjo-Ortiz M."/>
            <person name="Looney B."/>
            <person name="Konkel Z."/>
            <person name="Slot J.C."/>
            <person name="Sakamoto Y."/>
            <person name="Steenwyk J.L."/>
            <person name="Rokas A."/>
            <person name="Carro J."/>
            <person name="Camarero S."/>
            <person name="Ferreira P."/>
            <person name="Molpeceres G."/>
            <person name="Ruiz-Duenas F.J."/>
            <person name="Serrano A."/>
            <person name="Henrissat B."/>
            <person name="Drula E."/>
            <person name="Hughes K.W."/>
            <person name="Mata J.L."/>
            <person name="Ishikawa N.K."/>
            <person name="Vargas-Isla R."/>
            <person name="Ushijima S."/>
            <person name="Smith C.A."/>
            <person name="Ahrendt S."/>
            <person name="Andreopoulos W."/>
            <person name="He G."/>
            <person name="Labutti K."/>
            <person name="Lipzen A."/>
            <person name="Ng V."/>
            <person name="Sandor L."/>
            <person name="Barry K."/>
            <person name="Martinez A.T."/>
            <person name="Xiao Y."/>
            <person name="Gibbons J.G."/>
            <person name="Terashima K."/>
            <person name="Hibbett D.S."/>
            <person name="Grigoriev I.V."/>
        </authorList>
    </citation>
    <scope>NUCLEOTIDE SEQUENCE</scope>
    <source>
        <strain evidence="2">Sp2 HRB7682 ss15</strain>
    </source>
</reference>
<name>A0A9W8ZQC3_9AGAR</name>
<organism evidence="2 3">
    <name type="scientific">Lentinula lateritia</name>
    <dbReference type="NCBI Taxonomy" id="40482"/>
    <lineage>
        <taxon>Eukaryota</taxon>
        <taxon>Fungi</taxon>
        <taxon>Dikarya</taxon>
        <taxon>Basidiomycota</taxon>
        <taxon>Agaricomycotina</taxon>
        <taxon>Agaricomycetes</taxon>
        <taxon>Agaricomycetidae</taxon>
        <taxon>Agaricales</taxon>
        <taxon>Marasmiineae</taxon>
        <taxon>Omphalotaceae</taxon>
        <taxon>Lentinula</taxon>
    </lineage>
</organism>
<feature type="compositionally biased region" description="Basic and acidic residues" evidence="1">
    <location>
        <begin position="439"/>
        <end position="450"/>
    </location>
</feature>
<gene>
    <name evidence="2" type="ORF">C8J55DRAFT_442994</name>
</gene>
<evidence type="ECO:0000256" key="1">
    <source>
        <dbReference type="SAM" id="MobiDB-lite"/>
    </source>
</evidence>
<reference evidence="2" key="2">
    <citation type="journal article" date="2023" name="Proc. Natl. Acad. Sci. U.S.A.">
        <title>A global phylogenomic analysis of the shiitake genus Lentinula.</title>
        <authorList>
            <person name="Sierra-Patev S."/>
            <person name="Min B."/>
            <person name="Naranjo-Ortiz M."/>
            <person name="Looney B."/>
            <person name="Konkel Z."/>
            <person name="Slot J.C."/>
            <person name="Sakamoto Y."/>
            <person name="Steenwyk J.L."/>
            <person name="Rokas A."/>
            <person name="Carro J."/>
            <person name="Camarero S."/>
            <person name="Ferreira P."/>
            <person name="Molpeceres G."/>
            <person name="Ruiz-Duenas F.J."/>
            <person name="Serrano A."/>
            <person name="Henrissat B."/>
            <person name="Drula E."/>
            <person name="Hughes K.W."/>
            <person name="Mata J.L."/>
            <person name="Ishikawa N.K."/>
            <person name="Vargas-Isla R."/>
            <person name="Ushijima S."/>
            <person name="Smith C.A."/>
            <person name="Donoghue J."/>
            <person name="Ahrendt S."/>
            <person name="Andreopoulos W."/>
            <person name="He G."/>
            <person name="LaButti K."/>
            <person name="Lipzen A."/>
            <person name="Ng V."/>
            <person name="Riley R."/>
            <person name="Sandor L."/>
            <person name="Barry K."/>
            <person name="Martinez A.T."/>
            <person name="Xiao Y."/>
            <person name="Gibbons J.G."/>
            <person name="Terashima K."/>
            <person name="Grigoriev I.V."/>
            <person name="Hibbett D."/>
        </authorList>
    </citation>
    <scope>NUCLEOTIDE SEQUENCE</scope>
    <source>
        <strain evidence="2">Sp2 HRB7682 ss15</strain>
    </source>
</reference>
<dbReference type="PANTHER" id="PTHR30613">
    <property type="entry name" value="UNCHARACTERIZED PROTEIN YBIU-RELATED"/>
    <property type="match status" value="1"/>
</dbReference>
<evidence type="ECO:0000313" key="2">
    <source>
        <dbReference type="EMBL" id="KAJ4463973.1"/>
    </source>
</evidence>